<dbReference type="EMBL" id="JBHZOL010000066">
    <property type="protein sequence ID" value="MFE4106518.1"/>
    <property type="molecule type" value="Genomic_DNA"/>
</dbReference>
<evidence type="ECO:0000259" key="2">
    <source>
        <dbReference type="Pfam" id="PF13548"/>
    </source>
</evidence>
<keyword evidence="1" id="KW-1133">Transmembrane helix</keyword>
<reference evidence="3 4" key="1">
    <citation type="submission" date="2024-10" db="EMBL/GenBank/DDBJ databases">
        <authorList>
            <person name="Ratan Roy A."/>
            <person name="Morales Sandoval P.H."/>
            <person name="De Los Santos Villalobos S."/>
            <person name="Chakraborty S."/>
            <person name="Mukherjee J."/>
        </authorList>
    </citation>
    <scope>NUCLEOTIDE SEQUENCE [LARGE SCALE GENOMIC DNA]</scope>
    <source>
        <strain evidence="3 4">S1</strain>
    </source>
</reference>
<gene>
    <name evidence="3" type="ORF">ACFVKH_09535</name>
</gene>
<evidence type="ECO:0000313" key="3">
    <source>
        <dbReference type="EMBL" id="MFE4106518.1"/>
    </source>
</evidence>
<dbReference type="RefSeq" id="WP_377964352.1">
    <property type="nucleotide sequence ID" value="NZ_JBHZOL010000066.1"/>
</dbReference>
<keyword evidence="4" id="KW-1185">Reference proteome</keyword>
<protein>
    <submittedName>
        <fullName evidence="3">DUF4126 domain-containing protein</fullName>
    </submittedName>
</protein>
<comment type="caution">
    <text evidence="3">The sequence shown here is derived from an EMBL/GenBank/DDBJ whole genome shotgun (WGS) entry which is preliminary data.</text>
</comment>
<proteinExistence type="predicted"/>
<evidence type="ECO:0000313" key="4">
    <source>
        <dbReference type="Proteomes" id="UP001600165"/>
    </source>
</evidence>
<feature type="transmembrane region" description="Helical" evidence="1">
    <location>
        <begin position="45"/>
        <end position="65"/>
    </location>
</feature>
<sequence length="187" mass="20446">MIITELLAVLSISAAVGLRLALPLLLIGLLSGPALWSNVPILSQLSPSLVVGILAGWSLCELVVFKDRTSRQMLQNIELFFSPFVGAIAGIAIARTVELSGWLVGLVGVVGGLLALVIQLFQTGWLYRPQRPPVWLLFLQDFLCVSLVLLAFDAPQQGGLIALLLLWLIIRNSSAWRQWYLSSRRSS</sequence>
<dbReference type="Pfam" id="PF13548">
    <property type="entry name" value="DUF4126"/>
    <property type="match status" value="1"/>
</dbReference>
<organism evidence="3 4">
    <name type="scientific">Almyronema epifaneia S1</name>
    <dbReference type="NCBI Taxonomy" id="2991925"/>
    <lineage>
        <taxon>Bacteria</taxon>
        <taxon>Bacillati</taxon>
        <taxon>Cyanobacteriota</taxon>
        <taxon>Cyanophyceae</taxon>
        <taxon>Nodosilineales</taxon>
        <taxon>Nodosilineaceae</taxon>
        <taxon>Almyronema</taxon>
        <taxon>Almyronema epifaneia</taxon>
    </lineage>
</organism>
<dbReference type="InterPro" id="IPR025196">
    <property type="entry name" value="DUF4126"/>
</dbReference>
<evidence type="ECO:0000256" key="1">
    <source>
        <dbReference type="SAM" id="Phobius"/>
    </source>
</evidence>
<name>A0ABW6IEB0_9CYAN</name>
<keyword evidence="1" id="KW-0812">Transmembrane</keyword>
<feature type="transmembrane region" description="Helical" evidence="1">
    <location>
        <begin position="133"/>
        <end position="152"/>
    </location>
</feature>
<feature type="transmembrane region" description="Helical" evidence="1">
    <location>
        <begin position="77"/>
        <end position="94"/>
    </location>
</feature>
<accession>A0ABW6IEB0</accession>
<feature type="transmembrane region" description="Helical" evidence="1">
    <location>
        <begin position="100"/>
        <end position="121"/>
    </location>
</feature>
<feature type="domain" description="DUF4126" evidence="2">
    <location>
        <begin position="6"/>
        <end position="171"/>
    </location>
</feature>
<dbReference type="Proteomes" id="UP001600165">
    <property type="component" value="Unassembled WGS sequence"/>
</dbReference>
<feature type="transmembrane region" description="Helical" evidence="1">
    <location>
        <begin position="158"/>
        <end position="176"/>
    </location>
</feature>
<keyword evidence="1" id="KW-0472">Membrane</keyword>